<evidence type="ECO:0000313" key="1">
    <source>
        <dbReference type="EMBL" id="AUB82587.1"/>
    </source>
</evidence>
<keyword evidence="2" id="KW-1185">Reference proteome</keyword>
<organism evidence="1 2">
    <name type="scientific">Candidatus Thiodictyon syntrophicum</name>
    <dbReference type="NCBI Taxonomy" id="1166950"/>
    <lineage>
        <taxon>Bacteria</taxon>
        <taxon>Pseudomonadati</taxon>
        <taxon>Pseudomonadota</taxon>
        <taxon>Gammaproteobacteria</taxon>
        <taxon>Chromatiales</taxon>
        <taxon>Chromatiaceae</taxon>
        <taxon>Thiodictyon</taxon>
    </lineage>
</organism>
<protein>
    <submittedName>
        <fullName evidence="1">Uncharacterized protein</fullName>
    </submittedName>
</protein>
<name>A0A2K8UAM2_9GAMM</name>
<evidence type="ECO:0000313" key="2">
    <source>
        <dbReference type="Proteomes" id="UP000232638"/>
    </source>
</evidence>
<gene>
    <name evidence="1" type="ORF">THSYN_17640</name>
</gene>
<reference evidence="1 2" key="1">
    <citation type="submission" date="2017-03" db="EMBL/GenBank/DDBJ databases">
        <title>Complete genome sequence of Candidatus 'Thiodictyon syntrophicum' sp. nov. strain Cad16T, a photolithoautotroph purple sulfur bacterium isolated from an alpine meromictic lake.</title>
        <authorList>
            <person name="Luedin S.M."/>
            <person name="Pothier J.F."/>
            <person name="Danza F."/>
            <person name="Storelli N."/>
            <person name="Wittwer M."/>
            <person name="Tonolla M."/>
        </authorList>
    </citation>
    <scope>NUCLEOTIDE SEQUENCE [LARGE SCALE GENOMIC DNA]</scope>
    <source>
        <strain evidence="1 2">Cad16T</strain>
    </source>
</reference>
<proteinExistence type="predicted"/>
<dbReference type="KEGG" id="tsy:THSYN_17640"/>
<dbReference type="Proteomes" id="UP000232638">
    <property type="component" value="Chromosome"/>
</dbReference>
<accession>A0A2K8UAM2</accession>
<dbReference type="EMBL" id="CP020370">
    <property type="protein sequence ID" value="AUB82587.1"/>
    <property type="molecule type" value="Genomic_DNA"/>
</dbReference>
<sequence length="137" mass="15367">MNPAPGETILVALMRYPVRDVLAAARKATDAVHPICVPTVLDHEFTSYFVPAPRQLPYGRTLQLAGDQDCEYKIAEVLHLRLSYRVEHIFRVGAITKPVETLAAPGLERLRADHIFCLQYESDRNDFGVLPPGWSNP</sequence>
<dbReference type="AlphaFoldDB" id="A0A2K8UAM2"/>